<name>A0A0K1W2J5_9MOLU</name>
<evidence type="ECO:0000313" key="1">
    <source>
        <dbReference type="EMBL" id="AKX34554.1"/>
    </source>
</evidence>
<dbReference type="KEGG" id="sll:SLITO_v1c09430"/>
<sequence length="243" mass="29692">MFFRPTVEINFYLKRSHWLKYFDEYNLSRKPKFYIKMVENKIKEKKEFLHFKHWVLWRWINKNFSISEKFIASLKKNVRKLSLDLNANEEKFIGDIEELVFTSWRPIKEYPVKFELDKREKISLLQSNIILHKISKNKETKDLKLSYIGDFDLYFSNFKIYLTNTNQEVKSTIIYENIKDVKIEYYGTILSTSRKKYLIRSKNKVLTYVILQRLIPSLKLDVTKIEKLYDYFDFSNTFNKKFN</sequence>
<protein>
    <submittedName>
        <fullName evidence="1">Uncharacterized protein</fullName>
    </submittedName>
</protein>
<reference evidence="1 2" key="1">
    <citation type="journal article" date="2015" name="Genome Announc.">
        <title>Complete Genome Sequence of Spiroplasma litorale TN-1T (DSM 21781), a Bacterium Isolated from a Green-Eyed Horsefly (Tabanus nigrovittatus).</title>
        <authorList>
            <person name="Lo W.S."/>
            <person name="Lai Y.C."/>
            <person name="Lien Y.W."/>
            <person name="Wang T.H."/>
            <person name="Kuo C.H."/>
        </authorList>
    </citation>
    <scope>NUCLEOTIDE SEQUENCE [LARGE SCALE GENOMIC DNA]</scope>
    <source>
        <strain evidence="1 2">TN-1</strain>
    </source>
</reference>
<dbReference type="AlphaFoldDB" id="A0A0K1W2J5"/>
<dbReference type="PATRIC" id="fig|216942.3.peg.959"/>
<keyword evidence="2" id="KW-1185">Reference proteome</keyword>
<dbReference type="Proteomes" id="UP000067476">
    <property type="component" value="Chromosome"/>
</dbReference>
<proteinExistence type="predicted"/>
<evidence type="ECO:0000313" key="2">
    <source>
        <dbReference type="Proteomes" id="UP000067476"/>
    </source>
</evidence>
<dbReference type="RefSeq" id="WP_075058639.1">
    <property type="nucleotide sequence ID" value="NZ_CP012357.1"/>
</dbReference>
<dbReference type="STRING" id="216942.SLITO_v1c09430"/>
<dbReference type="EMBL" id="CP012357">
    <property type="protein sequence ID" value="AKX34554.1"/>
    <property type="molecule type" value="Genomic_DNA"/>
</dbReference>
<accession>A0A0K1W2J5</accession>
<gene>
    <name evidence="1" type="ORF">SLITO_v1c09430</name>
</gene>
<organism evidence="1 2">
    <name type="scientific">Spiroplasma litorale</name>
    <dbReference type="NCBI Taxonomy" id="216942"/>
    <lineage>
        <taxon>Bacteria</taxon>
        <taxon>Bacillati</taxon>
        <taxon>Mycoplasmatota</taxon>
        <taxon>Mollicutes</taxon>
        <taxon>Entomoplasmatales</taxon>
        <taxon>Spiroplasmataceae</taxon>
        <taxon>Spiroplasma</taxon>
    </lineage>
</organism>
<dbReference type="OrthoDB" id="388703at2"/>